<gene>
    <name evidence="5" type="primary">tatD</name>
    <name evidence="5" type="ORF">NCTC10717_01529</name>
</gene>
<evidence type="ECO:0000256" key="1">
    <source>
        <dbReference type="ARBA" id="ARBA00009275"/>
    </source>
</evidence>
<dbReference type="RefSeq" id="WP_115218696.1">
    <property type="nucleotide sequence ID" value="NZ_UHIA01000004.1"/>
</dbReference>
<keyword evidence="3 5" id="KW-0378">Hydrolase</keyword>
<dbReference type="Gene3D" id="3.20.20.140">
    <property type="entry name" value="Metal-dependent hydrolases"/>
    <property type="match status" value="1"/>
</dbReference>
<dbReference type="SUPFAM" id="SSF51556">
    <property type="entry name" value="Metallo-dependent hydrolases"/>
    <property type="match status" value="1"/>
</dbReference>
<protein>
    <submittedName>
        <fullName evidence="5">Deoxyribonuclease TatD</fullName>
        <ecNumber evidence="5">3.1.21.-</ecNumber>
    </submittedName>
</protein>
<keyword evidence="2 4" id="KW-0479">Metal-binding</keyword>
<sequence>MHAIIDIGCNLSSPRLMKHLPQVLESARTAGVIAQILTGTDTQSNESSLALANEYHDLYSTIGFHPHHADQWQPHSHRTLHIAAAKEARVVAVGEMGLDYFRHLAGIANQQRCFADQLAIAAQVQKPVFLHERQAFADFRAILSEYLPHISGGVWHCFTGTGEQLEWAVEAGLYIGITGWIADPERGKTLRDIAKYIPADRLMIESDAPYLTPKTLQPTPRLNEPQYLPEVLRVLAECRQEDIGALAAITTANAKTFFRLPRDA</sequence>
<evidence type="ECO:0000313" key="6">
    <source>
        <dbReference type="Proteomes" id="UP000254575"/>
    </source>
</evidence>
<comment type="similarity">
    <text evidence="1">Belongs to the metallo-dependent hydrolases superfamily. TatD-type hydrolase family.</text>
</comment>
<dbReference type="GO" id="GO:0046872">
    <property type="term" value="F:metal ion binding"/>
    <property type="evidence" value="ECO:0007669"/>
    <property type="project" value="UniProtKB-KW"/>
</dbReference>
<dbReference type="Pfam" id="PF01026">
    <property type="entry name" value="TatD_DNase"/>
    <property type="match status" value="1"/>
</dbReference>
<dbReference type="EMBL" id="UHIA01000004">
    <property type="protein sequence ID" value="SUO97593.1"/>
    <property type="molecule type" value="Genomic_DNA"/>
</dbReference>
<feature type="binding site" evidence="4">
    <location>
        <position position="156"/>
    </location>
    <ligand>
        <name>a divalent metal cation</name>
        <dbReference type="ChEBI" id="CHEBI:60240"/>
        <label>2</label>
    </ligand>
</feature>
<feature type="binding site" evidence="4">
    <location>
        <position position="207"/>
    </location>
    <ligand>
        <name>a divalent metal cation</name>
        <dbReference type="ChEBI" id="CHEBI:60240"/>
        <label>1</label>
    </ligand>
</feature>
<feature type="binding site" evidence="4">
    <location>
        <position position="131"/>
    </location>
    <ligand>
        <name>a divalent metal cation</name>
        <dbReference type="ChEBI" id="CHEBI:60240"/>
        <label>2</label>
    </ligand>
</feature>
<dbReference type="GO" id="GO:0005829">
    <property type="term" value="C:cytosol"/>
    <property type="evidence" value="ECO:0007669"/>
    <property type="project" value="TreeGrafter"/>
</dbReference>
<dbReference type="Proteomes" id="UP000254575">
    <property type="component" value="Unassembled WGS sequence"/>
</dbReference>
<organism evidence="5 6">
    <name type="scientific">Suttonella indologenes</name>
    <dbReference type="NCBI Taxonomy" id="13276"/>
    <lineage>
        <taxon>Bacteria</taxon>
        <taxon>Pseudomonadati</taxon>
        <taxon>Pseudomonadota</taxon>
        <taxon>Gammaproteobacteria</taxon>
        <taxon>Cardiobacteriales</taxon>
        <taxon>Cardiobacteriaceae</taxon>
        <taxon>Suttonella</taxon>
    </lineage>
</organism>
<dbReference type="PANTHER" id="PTHR46124">
    <property type="entry name" value="D-AMINOACYL-TRNA DEACYLASE"/>
    <property type="match status" value="1"/>
</dbReference>
<keyword evidence="6" id="KW-1185">Reference proteome</keyword>
<dbReference type="OrthoDB" id="9810005at2"/>
<evidence type="ECO:0000256" key="2">
    <source>
        <dbReference type="ARBA" id="ARBA00022723"/>
    </source>
</evidence>
<dbReference type="InterPro" id="IPR001130">
    <property type="entry name" value="TatD-like"/>
</dbReference>
<evidence type="ECO:0000256" key="4">
    <source>
        <dbReference type="PIRSR" id="PIRSR005902-1"/>
    </source>
</evidence>
<evidence type="ECO:0000313" key="5">
    <source>
        <dbReference type="EMBL" id="SUO97593.1"/>
    </source>
</evidence>
<dbReference type="CDD" id="cd01310">
    <property type="entry name" value="TatD_DNAse"/>
    <property type="match status" value="1"/>
</dbReference>
<dbReference type="PANTHER" id="PTHR46124:SF3">
    <property type="entry name" value="HYDROLASE"/>
    <property type="match status" value="1"/>
</dbReference>
<reference evidence="5 6" key="1">
    <citation type="submission" date="2018-06" db="EMBL/GenBank/DDBJ databases">
        <authorList>
            <consortium name="Pathogen Informatics"/>
            <person name="Doyle S."/>
        </authorList>
    </citation>
    <scope>NUCLEOTIDE SEQUENCE [LARGE SCALE GENOMIC DNA]</scope>
    <source>
        <strain evidence="5 6">NCTC10717</strain>
    </source>
</reference>
<dbReference type="PIRSF" id="PIRSF005902">
    <property type="entry name" value="DNase_TatD"/>
    <property type="match status" value="1"/>
</dbReference>
<accession>A0A380N0E8</accession>
<proteinExistence type="inferred from homology"/>
<evidence type="ECO:0000256" key="3">
    <source>
        <dbReference type="ARBA" id="ARBA00022801"/>
    </source>
</evidence>
<dbReference type="AlphaFoldDB" id="A0A380N0E8"/>
<dbReference type="InterPro" id="IPR032466">
    <property type="entry name" value="Metal_Hydrolase"/>
</dbReference>
<dbReference type="EC" id="3.1.21.-" evidence="5"/>
<dbReference type="FunFam" id="3.20.20.140:FF:000005">
    <property type="entry name" value="TatD family hydrolase"/>
    <property type="match status" value="1"/>
</dbReference>
<name>A0A380N0E8_9GAMM</name>
<feature type="binding site" evidence="4">
    <location>
        <position position="95"/>
    </location>
    <ligand>
        <name>a divalent metal cation</name>
        <dbReference type="ChEBI" id="CHEBI:60240"/>
        <label>1</label>
    </ligand>
</feature>
<dbReference type="GO" id="GO:0016788">
    <property type="term" value="F:hydrolase activity, acting on ester bonds"/>
    <property type="evidence" value="ECO:0007669"/>
    <property type="project" value="InterPro"/>
</dbReference>